<sequence>MDNVKNKTTRAPNFSTREKHVLFDIISKYKDIIENKKTDASSTSDKLKAWARNSLEFNSVSPNFVSRPILSLKKFYENKKKEVRKQVAEERKEVLLTGGGSLPQISKDSDQEKLLGIMNPDTVFGINTPFGSDAYLIPNTVDNEENDTPKVQDHEDIVIKTHEDPNNEISESIPWKKYKASDLATPITSCLKTPNKQNTSRRRPATVVRALTSSTLAEKYERLVDMSLSIAQMELTKMKNYETFNSLKLENLKLDIEIRKRKTEITPKI</sequence>
<dbReference type="PANTHER" id="PTHR21411:SF0">
    <property type="entry name" value="REGULATORY PROTEIN ZESTE"/>
    <property type="match status" value="1"/>
</dbReference>
<protein>
    <recommendedName>
        <fullName evidence="2">Regulatory protein zeste</fullName>
    </recommendedName>
</protein>
<name>A0A9P0CW33_9CUCU</name>
<keyword evidence="8" id="KW-1185">Reference proteome</keyword>
<gene>
    <name evidence="7" type="ORF">PSYICH_LOCUS7256</name>
</gene>
<keyword evidence="4" id="KW-0804">Transcription</keyword>
<comment type="subunit">
    <text evidence="1">Self-associates forming complexes of several hundred monomers.</text>
</comment>
<proteinExistence type="predicted"/>
<dbReference type="OrthoDB" id="6783928at2759"/>
<evidence type="ECO:0000256" key="4">
    <source>
        <dbReference type="ARBA" id="ARBA00023163"/>
    </source>
</evidence>
<evidence type="ECO:0000259" key="6">
    <source>
        <dbReference type="Pfam" id="PF13873"/>
    </source>
</evidence>
<dbReference type="Proteomes" id="UP001153636">
    <property type="component" value="Chromosome 2"/>
</dbReference>
<comment type="function">
    <text evidence="5">Involved in transvection phenomena (= synapsis-dependent gene expression), where the synaptic pairing of chromosomes carrying genes with which zeste interacts influences the expression of these genes. Zeste binds to DNA and stimulates transcription from a nearby promoter.</text>
</comment>
<reference evidence="7" key="1">
    <citation type="submission" date="2022-01" db="EMBL/GenBank/DDBJ databases">
        <authorList>
            <person name="King R."/>
        </authorList>
    </citation>
    <scope>NUCLEOTIDE SEQUENCE</scope>
</reference>
<dbReference type="EMBL" id="OV651814">
    <property type="protein sequence ID" value="CAH1105737.1"/>
    <property type="molecule type" value="Genomic_DNA"/>
</dbReference>
<organism evidence="7 8">
    <name type="scientific">Psylliodes chrysocephalus</name>
    <dbReference type="NCBI Taxonomy" id="3402493"/>
    <lineage>
        <taxon>Eukaryota</taxon>
        <taxon>Metazoa</taxon>
        <taxon>Ecdysozoa</taxon>
        <taxon>Arthropoda</taxon>
        <taxon>Hexapoda</taxon>
        <taxon>Insecta</taxon>
        <taxon>Pterygota</taxon>
        <taxon>Neoptera</taxon>
        <taxon>Endopterygota</taxon>
        <taxon>Coleoptera</taxon>
        <taxon>Polyphaga</taxon>
        <taxon>Cucujiformia</taxon>
        <taxon>Chrysomeloidea</taxon>
        <taxon>Chrysomelidae</taxon>
        <taxon>Galerucinae</taxon>
        <taxon>Alticini</taxon>
        <taxon>Psylliodes</taxon>
    </lineage>
</organism>
<evidence type="ECO:0000256" key="5">
    <source>
        <dbReference type="ARBA" id="ARBA00025466"/>
    </source>
</evidence>
<feature type="domain" description="Myb/SANT-like DNA-binding" evidence="6">
    <location>
        <begin position="10"/>
        <end position="88"/>
    </location>
</feature>
<evidence type="ECO:0000256" key="2">
    <source>
        <dbReference type="ARBA" id="ARBA00016807"/>
    </source>
</evidence>
<evidence type="ECO:0000256" key="1">
    <source>
        <dbReference type="ARBA" id="ARBA00011764"/>
    </source>
</evidence>
<dbReference type="AlphaFoldDB" id="A0A9P0CW33"/>
<dbReference type="InterPro" id="IPR028002">
    <property type="entry name" value="Myb_DNA-bind_5"/>
</dbReference>
<dbReference type="PANTHER" id="PTHR21411">
    <property type="entry name" value="APONTIC"/>
    <property type="match status" value="1"/>
</dbReference>
<accession>A0A9P0CW33</accession>
<evidence type="ECO:0000256" key="3">
    <source>
        <dbReference type="ARBA" id="ARBA00023015"/>
    </source>
</evidence>
<evidence type="ECO:0000313" key="8">
    <source>
        <dbReference type="Proteomes" id="UP001153636"/>
    </source>
</evidence>
<dbReference type="Pfam" id="PF13873">
    <property type="entry name" value="Myb_DNA-bind_5"/>
    <property type="match status" value="1"/>
</dbReference>
<evidence type="ECO:0000313" key="7">
    <source>
        <dbReference type="EMBL" id="CAH1105737.1"/>
    </source>
</evidence>
<keyword evidence="3" id="KW-0805">Transcription regulation</keyword>